<dbReference type="PATRIC" id="fig|1423722.3.peg.547"/>
<evidence type="ECO:0000313" key="3">
    <source>
        <dbReference type="Proteomes" id="UP000050909"/>
    </source>
</evidence>
<gene>
    <name evidence="2" type="ORF">FC62_GL000538</name>
</gene>
<protein>
    <submittedName>
        <fullName evidence="2">Uncharacterized protein</fullName>
    </submittedName>
</protein>
<reference evidence="2 3" key="1">
    <citation type="journal article" date="2015" name="Genome Announc.">
        <title>Expanding the biotechnology potential of lactobacilli through comparative genomics of 213 strains and associated genera.</title>
        <authorList>
            <person name="Sun Z."/>
            <person name="Harris H.M."/>
            <person name="McCann A."/>
            <person name="Guo C."/>
            <person name="Argimon S."/>
            <person name="Zhang W."/>
            <person name="Yang X."/>
            <person name="Jeffery I.B."/>
            <person name="Cooney J.C."/>
            <person name="Kagawa T.F."/>
            <person name="Liu W."/>
            <person name="Song Y."/>
            <person name="Salvetti E."/>
            <person name="Wrobel A."/>
            <person name="Rasinkangas P."/>
            <person name="Parkhill J."/>
            <person name="Rea M.C."/>
            <person name="O'Sullivan O."/>
            <person name="Ritari J."/>
            <person name="Douillard F.P."/>
            <person name="Paul Ross R."/>
            <person name="Yang R."/>
            <person name="Briner A.E."/>
            <person name="Felis G.E."/>
            <person name="de Vos W.M."/>
            <person name="Barrangou R."/>
            <person name="Klaenhammer T.R."/>
            <person name="Caufield P.W."/>
            <person name="Cui Y."/>
            <person name="Zhang H."/>
            <person name="O'Toole P.W."/>
        </authorList>
    </citation>
    <scope>NUCLEOTIDE SEQUENCE [LARGE SCALE GENOMIC DNA]</scope>
    <source>
        <strain evidence="2 3">DSM 20534</strain>
    </source>
</reference>
<dbReference type="Proteomes" id="UP000050909">
    <property type="component" value="Unassembled WGS sequence"/>
</dbReference>
<evidence type="ECO:0000256" key="1">
    <source>
        <dbReference type="SAM" id="Phobius"/>
    </source>
</evidence>
<keyword evidence="1" id="KW-0812">Transmembrane</keyword>
<feature type="transmembrane region" description="Helical" evidence="1">
    <location>
        <begin position="94"/>
        <end position="113"/>
    </location>
</feature>
<comment type="caution">
    <text evidence="2">The sequence shown here is derived from an EMBL/GenBank/DDBJ whole genome shotgun (WGS) entry which is preliminary data.</text>
</comment>
<name>A0A0R1GXI0_9LACO</name>
<feature type="transmembrane region" description="Helical" evidence="1">
    <location>
        <begin position="134"/>
        <end position="156"/>
    </location>
</feature>
<sequence length="158" mass="18718">MKYFVPYITQIGLLYLTAYLSFLIRYLRKGFEVHHFLNLKGWQNLKKEIKYTVKKIEEKQNPKLLRFNTVLFFFWIILPLISFGATIAKPSSTTTFFPIISVFLCFFALYRIFDAIYAKQIGIKFNIIKPGYTNLTVNILLILIRDLGAAFIYFYFSY</sequence>
<dbReference type="RefSeq" id="WP_056945944.1">
    <property type="nucleotide sequence ID" value="NZ_AZCV01000001.1"/>
</dbReference>
<accession>A0A0R1GXI0</accession>
<dbReference type="AlphaFoldDB" id="A0A0R1GXI0"/>
<evidence type="ECO:0000313" key="2">
    <source>
        <dbReference type="EMBL" id="KRK38846.1"/>
    </source>
</evidence>
<proteinExistence type="predicted"/>
<dbReference type="EMBL" id="AZCV01000001">
    <property type="protein sequence ID" value="KRK38846.1"/>
    <property type="molecule type" value="Genomic_DNA"/>
</dbReference>
<organism evidence="2 3">
    <name type="scientific">Amylolactobacillus amylotrophicus DSM 20534</name>
    <dbReference type="NCBI Taxonomy" id="1423722"/>
    <lineage>
        <taxon>Bacteria</taxon>
        <taxon>Bacillati</taxon>
        <taxon>Bacillota</taxon>
        <taxon>Bacilli</taxon>
        <taxon>Lactobacillales</taxon>
        <taxon>Lactobacillaceae</taxon>
        <taxon>Amylolactobacillus</taxon>
    </lineage>
</organism>
<feature type="transmembrane region" description="Helical" evidence="1">
    <location>
        <begin position="64"/>
        <end position="88"/>
    </location>
</feature>
<keyword evidence="3" id="KW-1185">Reference proteome</keyword>
<feature type="transmembrane region" description="Helical" evidence="1">
    <location>
        <begin position="6"/>
        <end position="27"/>
    </location>
</feature>
<keyword evidence="1" id="KW-1133">Transmembrane helix</keyword>
<keyword evidence="1" id="KW-0472">Membrane</keyword>